<dbReference type="InterPro" id="IPR036691">
    <property type="entry name" value="Endo/exonu/phosph_ase_sf"/>
</dbReference>
<dbReference type="InterPro" id="IPR005135">
    <property type="entry name" value="Endo/exonuclease/phosphatase"/>
</dbReference>
<name>A0A1S3YZT0_TOBAC</name>
<dbReference type="SUPFAM" id="SSF56219">
    <property type="entry name" value="DNase I-like"/>
    <property type="match status" value="1"/>
</dbReference>
<protein>
    <recommendedName>
        <fullName evidence="1">Endonuclease/exonuclease/phosphatase domain-containing protein</fullName>
    </recommendedName>
</protein>
<dbReference type="AlphaFoldDB" id="A0A1S3YZT0"/>
<evidence type="ECO:0000259" key="1">
    <source>
        <dbReference type="Pfam" id="PF03372"/>
    </source>
</evidence>
<dbReference type="RefSeq" id="XP_016457352.1">
    <property type="nucleotide sequence ID" value="XM_016601866.1"/>
</dbReference>
<evidence type="ECO:0000313" key="2">
    <source>
        <dbReference type="RefSeq" id="XP_016457352.1"/>
    </source>
</evidence>
<gene>
    <name evidence="2" type="primary">LOC107781192</name>
</gene>
<dbReference type="Pfam" id="PF03372">
    <property type="entry name" value="Exo_endo_phos"/>
    <property type="match status" value="1"/>
</dbReference>
<sequence>MENVINNMFGGWKYITNLEHHYNGRVVVAWRPDYYQVRYISGTAQSITCLVTDVVQQNEFYMIAVYAFNIKKERRSLWQHLESMNGGIKQPWLVIGDFNSILQADDRIGGNSITMGKVVDLQECIDSCELMELPCGGCRYTWNDKHGDNRVFSKFDWAFVNREWLDYMLVVQFKEVVTQEWQQKVAGYNMFQVIKKLKILKKALKKLNYQHFRNILTEEIAMYQKFRNSSYLAEMFLLQRSKASWIKLGDDNTRFFHSVIRHKRLQQAITQIKDQHEELATDNISIANVLVDYYETMLGKEGRRRAKAFHSFLKNGTTLNSTQQVKLIQPFTVKEVKHAMFSIDVNKSPGPDGYGSGFYRDAWSIIGNDVTAAILEFMENGKLLRKVNSTVISLIPKVPVPEFASQFRLISYCNVIYKCISKMLCKRLKKVVSILAAENQATFVE</sequence>
<dbReference type="PANTHER" id="PTHR33710">
    <property type="entry name" value="BNAC02G09200D PROTEIN"/>
    <property type="match status" value="1"/>
</dbReference>
<dbReference type="PaxDb" id="4097-A0A1S3YZT0"/>
<feature type="non-terminal residue" evidence="2">
    <location>
        <position position="445"/>
    </location>
</feature>
<feature type="domain" description="Endonuclease/exonuclease/phosphatase" evidence="1">
    <location>
        <begin position="20"/>
        <end position="164"/>
    </location>
</feature>
<dbReference type="OrthoDB" id="1747049at2759"/>
<dbReference type="OMA" id="AKNCIRS"/>
<organism evidence="2">
    <name type="scientific">Nicotiana tabacum</name>
    <name type="common">Common tobacco</name>
    <dbReference type="NCBI Taxonomy" id="4097"/>
    <lineage>
        <taxon>Eukaryota</taxon>
        <taxon>Viridiplantae</taxon>
        <taxon>Streptophyta</taxon>
        <taxon>Embryophyta</taxon>
        <taxon>Tracheophyta</taxon>
        <taxon>Spermatophyta</taxon>
        <taxon>Magnoliopsida</taxon>
        <taxon>eudicotyledons</taxon>
        <taxon>Gunneridae</taxon>
        <taxon>Pentapetalae</taxon>
        <taxon>asterids</taxon>
        <taxon>lamiids</taxon>
        <taxon>Solanales</taxon>
        <taxon>Solanaceae</taxon>
        <taxon>Nicotianoideae</taxon>
        <taxon>Nicotianeae</taxon>
        <taxon>Nicotiana</taxon>
    </lineage>
</organism>
<dbReference type="STRING" id="4097.A0A1S3YZT0"/>
<proteinExistence type="predicted"/>
<dbReference type="Gene3D" id="3.60.10.10">
    <property type="entry name" value="Endonuclease/exonuclease/phosphatase"/>
    <property type="match status" value="1"/>
</dbReference>
<dbReference type="GO" id="GO:0003824">
    <property type="term" value="F:catalytic activity"/>
    <property type="evidence" value="ECO:0007669"/>
    <property type="project" value="InterPro"/>
</dbReference>
<dbReference type="PANTHER" id="PTHR33710:SF78">
    <property type="entry name" value="ENDONUCLEASE_EXONUCLEASE_PHOSPHATASE DOMAIN-CONTAINING PROTEIN"/>
    <property type="match status" value="1"/>
</dbReference>
<accession>A0A1S3YZT0</accession>
<dbReference type="KEGG" id="nta:107781192"/>
<reference evidence="2" key="1">
    <citation type="submission" date="2025-08" db="UniProtKB">
        <authorList>
            <consortium name="RefSeq"/>
        </authorList>
    </citation>
    <scope>IDENTIFICATION</scope>
</reference>